<feature type="compositionally biased region" description="Basic and acidic residues" evidence="3">
    <location>
        <begin position="353"/>
        <end position="377"/>
    </location>
</feature>
<dbReference type="CDD" id="cd12411">
    <property type="entry name" value="RRM_ist3_like"/>
    <property type="match status" value="1"/>
</dbReference>
<feature type="compositionally biased region" description="Basic and acidic residues" evidence="3">
    <location>
        <begin position="243"/>
        <end position="262"/>
    </location>
</feature>
<dbReference type="Gene3D" id="3.30.70.330">
    <property type="match status" value="1"/>
</dbReference>
<dbReference type="InterPro" id="IPR000504">
    <property type="entry name" value="RRM_dom"/>
</dbReference>
<dbReference type="InterPro" id="IPR051847">
    <property type="entry name" value="RNA_proc/Spliceosome_comp"/>
</dbReference>
<evidence type="ECO:0000256" key="3">
    <source>
        <dbReference type="SAM" id="MobiDB-lite"/>
    </source>
</evidence>
<evidence type="ECO:0000313" key="5">
    <source>
        <dbReference type="EMBL" id="KAK4081482.1"/>
    </source>
</evidence>
<feature type="compositionally biased region" description="Basic and acidic residues" evidence="3">
    <location>
        <begin position="318"/>
        <end position="346"/>
    </location>
</feature>
<dbReference type="InterPro" id="IPR045844">
    <property type="entry name" value="RRM_Ist3-like"/>
</dbReference>
<sequence length="418" mass="48819">MSRARTKEQVVDFGFGRVRGELKSRRGRQGLAVGGFSAATDDVGGKRVGTWCWLETNAAGVFAAIVPKALKHWQADRRFQPRRNFDRSLSPGHNDVAMNKIRAIQALNKKEIEHGISPDASWHADYRDTAFVYFGGLPYELSEGDVITIFSQFGEPVFLKLARDNETGKSKGFGWLKYENQRSTDLAVDNLGGAEIGGRMISVDHARYKPRDDEDPDEFKVGWEDMMRREGKAVSEDESSEEEAQRPMLPEERELAILMRDHDDDDPMKGYLIEEKKKEVEEAKQLADKKDRKHKHRHHRSHRHRTDDDGEHGHRRSRRDDSADSRDRRHRNGDSARDRHRGDSRPRERRRHKSDEEAASEQRRDRHRDNSRDAERDRRRRDRQGSDGPSRGKRRDDDIHERRPRRRSRSRSPRRRED</sequence>
<dbReference type="SUPFAM" id="SSF54928">
    <property type="entry name" value="RNA-binding domain, RBD"/>
    <property type="match status" value="1"/>
</dbReference>
<dbReference type="InterPro" id="IPR012677">
    <property type="entry name" value="Nucleotide-bd_a/b_plait_sf"/>
</dbReference>
<organism evidence="5 6">
    <name type="scientific">Purpureocillium lilacinum</name>
    <name type="common">Paecilomyces lilacinus</name>
    <dbReference type="NCBI Taxonomy" id="33203"/>
    <lineage>
        <taxon>Eukaryota</taxon>
        <taxon>Fungi</taxon>
        <taxon>Dikarya</taxon>
        <taxon>Ascomycota</taxon>
        <taxon>Pezizomycotina</taxon>
        <taxon>Sordariomycetes</taxon>
        <taxon>Hypocreomycetidae</taxon>
        <taxon>Hypocreales</taxon>
        <taxon>Ophiocordycipitaceae</taxon>
        <taxon>Purpureocillium</taxon>
    </lineage>
</organism>
<dbReference type="SMART" id="SM00360">
    <property type="entry name" value="RRM"/>
    <property type="match status" value="1"/>
</dbReference>
<dbReference type="InterPro" id="IPR035979">
    <property type="entry name" value="RBD_domain_sf"/>
</dbReference>
<feature type="compositionally biased region" description="Basic residues" evidence="3">
    <location>
        <begin position="291"/>
        <end position="304"/>
    </location>
</feature>
<accession>A0ABR0BJ53</accession>
<name>A0ABR0BJ53_PURLI</name>
<dbReference type="EMBL" id="JAWRVI010000072">
    <property type="protein sequence ID" value="KAK4081482.1"/>
    <property type="molecule type" value="Genomic_DNA"/>
</dbReference>
<dbReference type="Pfam" id="PF00076">
    <property type="entry name" value="RRM_1"/>
    <property type="match status" value="1"/>
</dbReference>
<dbReference type="PANTHER" id="PTHR45880">
    <property type="entry name" value="RNA-BINDING MOTIF PROTEIN, X-LINKED 2"/>
    <property type="match status" value="1"/>
</dbReference>
<gene>
    <name evidence="5" type="ORF">Purlil1_11572</name>
</gene>
<protein>
    <recommendedName>
        <fullName evidence="4">RRM domain-containing protein</fullName>
    </recommendedName>
</protein>
<evidence type="ECO:0000313" key="6">
    <source>
        <dbReference type="Proteomes" id="UP001287286"/>
    </source>
</evidence>
<dbReference type="PROSITE" id="PS50102">
    <property type="entry name" value="RRM"/>
    <property type="match status" value="1"/>
</dbReference>
<evidence type="ECO:0000256" key="1">
    <source>
        <dbReference type="ARBA" id="ARBA00022884"/>
    </source>
</evidence>
<feature type="domain" description="RRM" evidence="4">
    <location>
        <begin position="130"/>
        <end position="208"/>
    </location>
</feature>
<feature type="compositionally biased region" description="Basic and acidic residues" evidence="3">
    <location>
        <begin position="272"/>
        <end position="290"/>
    </location>
</feature>
<reference evidence="5 6" key="1">
    <citation type="journal article" date="2024" name="Microbiol. Resour. Announc.">
        <title>Genome annotations for the ascomycete fungi Trichoderma harzianum, Trichoderma aggressivum, and Purpureocillium lilacinum.</title>
        <authorList>
            <person name="Beijen E.P.W."/>
            <person name="Ohm R.A."/>
        </authorList>
    </citation>
    <scope>NUCLEOTIDE SEQUENCE [LARGE SCALE GENOMIC DNA]</scope>
    <source>
        <strain evidence="5 6">CBS 150709</strain>
    </source>
</reference>
<evidence type="ECO:0000256" key="2">
    <source>
        <dbReference type="PROSITE-ProRule" id="PRU00176"/>
    </source>
</evidence>
<feature type="compositionally biased region" description="Basic residues" evidence="3">
    <location>
        <begin position="402"/>
        <end position="418"/>
    </location>
</feature>
<feature type="region of interest" description="Disordered" evidence="3">
    <location>
        <begin position="230"/>
        <end position="418"/>
    </location>
</feature>
<proteinExistence type="predicted"/>
<comment type="caution">
    <text evidence="5">The sequence shown here is derived from an EMBL/GenBank/DDBJ whole genome shotgun (WGS) entry which is preliminary data.</text>
</comment>
<keyword evidence="1 2" id="KW-0694">RNA-binding</keyword>
<evidence type="ECO:0000259" key="4">
    <source>
        <dbReference type="PROSITE" id="PS50102"/>
    </source>
</evidence>
<keyword evidence="6" id="KW-1185">Reference proteome</keyword>
<dbReference type="Proteomes" id="UP001287286">
    <property type="component" value="Unassembled WGS sequence"/>
</dbReference>
<dbReference type="PANTHER" id="PTHR45880:SF1">
    <property type="entry name" value="RNA-BINDING MOTIF PROTEIN, X-LINKED 2"/>
    <property type="match status" value="1"/>
</dbReference>